<reference evidence="2" key="1">
    <citation type="journal article" date="2023" name="Mol. Phylogenet. Evol.">
        <title>Genome-scale phylogeny and comparative genomics of the fungal order Sordariales.</title>
        <authorList>
            <person name="Hensen N."/>
            <person name="Bonometti L."/>
            <person name="Westerberg I."/>
            <person name="Brannstrom I.O."/>
            <person name="Guillou S."/>
            <person name="Cros-Aarteil S."/>
            <person name="Calhoun S."/>
            <person name="Haridas S."/>
            <person name="Kuo A."/>
            <person name="Mondo S."/>
            <person name="Pangilinan J."/>
            <person name="Riley R."/>
            <person name="LaButti K."/>
            <person name="Andreopoulos B."/>
            <person name="Lipzen A."/>
            <person name="Chen C."/>
            <person name="Yan M."/>
            <person name="Daum C."/>
            <person name="Ng V."/>
            <person name="Clum A."/>
            <person name="Steindorff A."/>
            <person name="Ohm R.A."/>
            <person name="Martin F."/>
            <person name="Silar P."/>
            <person name="Natvig D.O."/>
            <person name="Lalanne C."/>
            <person name="Gautier V."/>
            <person name="Ament-Velasquez S.L."/>
            <person name="Kruys A."/>
            <person name="Hutchinson M.I."/>
            <person name="Powell A.J."/>
            <person name="Barry K."/>
            <person name="Miller A.N."/>
            <person name="Grigoriev I.V."/>
            <person name="Debuchy R."/>
            <person name="Gladieux P."/>
            <person name="Hiltunen Thoren M."/>
            <person name="Johannesson H."/>
        </authorList>
    </citation>
    <scope>NUCLEOTIDE SEQUENCE</scope>
    <source>
        <strain evidence="2">CBS 118394</strain>
    </source>
</reference>
<feature type="region of interest" description="Disordered" evidence="1">
    <location>
        <begin position="917"/>
        <end position="956"/>
    </location>
</feature>
<gene>
    <name evidence="2" type="ORF">B0H66DRAFT_547158</name>
</gene>
<evidence type="ECO:0000256" key="1">
    <source>
        <dbReference type="SAM" id="MobiDB-lite"/>
    </source>
</evidence>
<accession>A0AAE0IGY6</accession>
<sequence>MATMDDDLTHQADGDSDDEENDHISDLCWECIGLFERCCSLAAFQVNDWFEEQQAEFNWWTQSLKADRTGHSSLDYRLRNRPDIANVVTELINGISTALDECLRGDKLDVPSGEQGRGRELSGPFYYIRTNLDLLTSLSVAIIRSGTKLRYGRADAALKIASPRYDPLRRHLAALLIPPSGLAAPASRREEVTAQDVAPQSSPDVIGAWLDGSRLTRVQRAMIDAVIVRHNRICYARAPWRIPTDAQSEPKLRLTASTVAGAVAASTPTSIHRPSTNSPVLARQSPRTTAASSQPSVAWRPRAPRTAASLSILASSMPATDIGSSFTLAAPMEPEKAVRDITVNTGIGLGLEYPPRPLIDSNAKGFKCPFCSQTLPREYLDTKTRWRTHVAYDLLPYTCIFEACESSTEFFRTSERWLSHMKKEHGTTRWVCETCMTDSPMATSVAFNSVAQWEHHMLTHDPHVSAKRLALMADMSLRRMLDPVECPLCHDSSELEPRDLEKDDHAAWHLHSFALEAIPWEGNGEYDPVDLGPDGESQDPHGLDWELRVGPGAKAVPAASSRYHSGLDPDDVPTTHVAKSRAQSPASKGLSEIAVLSFNTISVPVNFELWIEDWKKKVALHGPWSEGDGGFHAQPQDTPLENTSKVASDGSTALIPSISGYEELDELLEGNVRIMLESSFWPKESSVGNQGLSGFDFVVPLCGLKFKVDITLEIIEPSNSHELWSLPGPQIHTGSPLRRSLLTAKKEIQLEDESQTQLANILLEWAASKTNAEVLQPLHMFVISNTEWRVDNFLPLESIFLTKFYAALGPEYPRRGRSADRQGYRARLKHLHFISTSPGSPLDELSDIFGQSLARFDVEGLRDIITFDRCESGTIVDALIKYFHGPKKSQAYYTHQKDATKDAQSVSAGPVAAQAAVTASKQASAQPQTLDPSSPPPLQRSTGRPSPPKRTADTSEITAPVDLARAFIERVSTYRLRMEELERYLRYLFPGYASFNIQLSANNRFWVFKVPRALTRDEKAEIHNNLRESYDF</sequence>
<feature type="compositionally biased region" description="Polar residues" evidence="1">
    <location>
        <begin position="272"/>
        <end position="296"/>
    </location>
</feature>
<reference evidence="2" key="2">
    <citation type="submission" date="2023-06" db="EMBL/GenBank/DDBJ databases">
        <authorList>
            <consortium name="Lawrence Berkeley National Laboratory"/>
            <person name="Haridas S."/>
            <person name="Hensen N."/>
            <person name="Bonometti L."/>
            <person name="Westerberg I."/>
            <person name="Brannstrom I.O."/>
            <person name="Guillou S."/>
            <person name="Cros-Aarteil S."/>
            <person name="Calhoun S."/>
            <person name="Kuo A."/>
            <person name="Mondo S."/>
            <person name="Pangilinan J."/>
            <person name="Riley R."/>
            <person name="Labutti K."/>
            <person name="Andreopoulos B."/>
            <person name="Lipzen A."/>
            <person name="Chen C."/>
            <person name="Yanf M."/>
            <person name="Daum C."/>
            <person name="Ng V."/>
            <person name="Clum A."/>
            <person name="Steindorff A."/>
            <person name="Ohm R."/>
            <person name="Martin F."/>
            <person name="Silar P."/>
            <person name="Natvig D."/>
            <person name="Lalanne C."/>
            <person name="Gautier V."/>
            <person name="Ament-Velasquez S.L."/>
            <person name="Kruys A."/>
            <person name="Hutchinson M.I."/>
            <person name="Powell A.J."/>
            <person name="Barry K."/>
            <person name="Miller A.N."/>
            <person name="Grigoriev I.V."/>
            <person name="Debuchy R."/>
            <person name="Gladieux P."/>
            <person name="Thoren M.H."/>
            <person name="Johannesson H."/>
        </authorList>
    </citation>
    <scope>NUCLEOTIDE SEQUENCE</scope>
    <source>
        <strain evidence="2">CBS 118394</strain>
    </source>
</reference>
<dbReference type="PANTHER" id="PTHR35391:SF5">
    <property type="entry name" value="DUF6590 DOMAIN-CONTAINING PROTEIN"/>
    <property type="match status" value="1"/>
</dbReference>
<organism evidence="2 3">
    <name type="scientific">Apodospora peruviana</name>
    <dbReference type="NCBI Taxonomy" id="516989"/>
    <lineage>
        <taxon>Eukaryota</taxon>
        <taxon>Fungi</taxon>
        <taxon>Dikarya</taxon>
        <taxon>Ascomycota</taxon>
        <taxon>Pezizomycotina</taxon>
        <taxon>Sordariomycetes</taxon>
        <taxon>Sordariomycetidae</taxon>
        <taxon>Sordariales</taxon>
        <taxon>Lasiosphaeriaceae</taxon>
        <taxon>Apodospora</taxon>
    </lineage>
</organism>
<dbReference type="Proteomes" id="UP001283341">
    <property type="component" value="Unassembled WGS sequence"/>
</dbReference>
<name>A0AAE0IGY6_9PEZI</name>
<dbReference type="EMBL" id="JAUEDM010000002">
    <property type="protein sequence ID" value="KAK3324954.1"/>
    <property type="molecule type" value="Genomic_DNA"/>
</dbReference>
<proteinExistence type="predicted"/>
<feature type="region of interest" description="Disordered" evidence="1">
    <location>
        <begin position="1"/>
        <end position="20"/>
    </location>
</feature>
<comment type="caution">
    <text evidence="2">The sequence shown here is derived from an EMBL/GenBank/DDBJ whole genome shotgun (WGS) entry which is preliminary data.</text>
</comment>
<evidence type="ECO:0000313" key="3">
    <source>
        <dbReference type="Proteomes" id="UP001283341"/>
    </source>
</evidence>
<feature type="compositionally biased region" description="Low complexity" evidence="1">
    <location>
        <begin position="917"/>
        <end position="926"/>
    </location>
</feature>
<protein>
    <submittedName>
        <fullName evidence="2">Uncharacterized protein</fullName>
    </submittedName>
</protein>
<evidence type="ECO:0000313" key="2">
    <source>
        <dbReference type="EMBL" id="KAK3324954.1"/>
    </source>
</evidence>
<dbReference type="PANTHER" id="PTHR35391">
    <property type="entry name" value="C2H2-TYPE DOMAIN-CONTAINING PROTEIN-RELATED"/>
    <property type="match status" value="1"/>
</dbReference>
<dbReference type="AlphaFoldDB" id="A0AAE0IGY6"/>
<feature type="region of interest" description="Disordered" evidence="1">
    <location>
        <begin position="265"/>
        <end position="302"/>
    </location>
</feature>
<keyword evidence="3" id="KW-1185">Reference proteome</keyword>